<accession>K2QEC5</accession>
<dbReference type="PANTHER" id="PTHR43611:SF3">
    <property type="entry name" value="FLAVIN MONONUCLEOTIDE HYDROLASE 1, CHLOROPLATIC"/>
    <property type="match status" value="1"/>
</dbReference>
<dbReference type="CDD" id="cd02603">
    <property type="entry name" value="HAD_sEH-N_like"/>
    <property type="match status" value="1"/>
</dbReference>
<reference evidence="1 2" key="1">
    <citation type="journal article" date="2012" name="J. Bacteriol.">
        <title>Genome Sequence of the Bacteriocin-Producing Strain Lactococcus garvieae DCC43.</title>
        <authorList>
            <person name="Gabrielsen C."/>
            <person name="Brede D.A."/>
            <person name="Hernandez P.E."/>
            <person name="Nes I.F."/>
            <person name="Diep D.B."/>
        </authorList>
    </citation>
    <scope>NUCLEOTIDE SEQUENCE [LARGE SCALE GENOMIC DNA]</scope>
    <source>
        <strain evidence="1 2">DCC43</strain>
    </source>
</reference>
<dbReference type="eggNOG" id="COG1011">
    <property type="taxonomic scope" value="Bacteria"/>
</dbReference>
<dbReference type="Proteomes" id="UP000006787">
    <property type="component" value="Unassembled WGS sequence"/>
</dbReference>
<comment type="caution">
    <text evidence="1">The sequence shown here is derived from an EMBL/GenBank/DDBJ whole genome shotgun (WGS) entry which is preliminary data.</text>
</comment>
<dbReference type="InterPro" id="IPR006439">
    <property type="entry name" value="HAD-SF_hydro_IA"/>
</dbReference>
<sequence length="203" mass="23585">MPIQNIIFDLGGVILDLDSKRMNDRFHKLGVKDFERYFTLKEQTGFFEDLELGLITSEEFCERLRQAAEVELDDRVIEATWNLILKDFKKVRMEFLENISKEYKIFLFSNTNSIHAKCFEKRCVEQMGKSLESYFDAVFYSHGLHLRKPGKMAFEEVLLQAGLHAEETLFIDDNAANIYGAQKAGLQTIHLQSPQTILDLKLH</sequence>
<name>K2QEC5_9LACT</name>
<dbReference type="Gene3D" id="3.40.50.1000">
    <property type="entry name" value="HAD superfamily/HAD-like"/>
    <property type="match status" value="1"/>
</dbReference>
<dbReference type="InterPro" id="IPR023198">
    <property type="entry name" value="PGP-like_dom2"/>
</dbReference>
<dbReference type="InterPro" id="IPR036412">
    <property type="entry name" value="HAD-like_sf"/>
</dbReference>
<dbReference type="RefSeq" id="WP_003135276.1">
    <property type="nucleotide sequence ID" value="NZ_AMQS01000010.1"/>
</dbReference>
<proteinExistence type="predicted"/>
<evidence type="ECO:0000313" key="1">
    <source>
        <dbReference type="EMBL" id="EKF51767.1"/>
    </source>
</evidence>
<dbReference type="Gene3D" id="1.10.150.240">
    <property type="entry name" value="Putative phosphatase, domain 2"/>
    <property type="match status" value="1"/>
</dbReference>
<evidence type="ECO:0000313" key="2">
    <source>
        <dbReference type="Proteomes" id="UP000006787"/>
    </source>
</evidence>
<gene>
    <name evidence="1" type="ORF">C426_0877</name>
</gene>
<dbReference type="SFLD" id="SFLDG01129">
    <property type="entry name" value="C1.5:_HAD__Beta-PGM__Phosphata"/>
    <property type="match status" value="1"/>
</dbReference>
<dbReference type="SFLD" id="SFLDS00003">
    <property type="entry name" value="Haloacid_Dehalogenase"/>
    <property type="match status" value="1"/>
</dbReference>
<organism evidence="1 2">
    <name type="scientific">Lactococcus garvieae DCC43</name>
    <dbReference type="NCBI Taxonomy" id="1231377"/>
    <lineage>
        <taxon>Bacteria</taxon>
        <taxon>Bacillati</taxon>
        <taxon>Bacillota</taxon>
        <taxon>Bacilli</taxon>
        <taxon>Lactobacillales</taxon>
        <taxon>Streptococcaceae</taxon>
        <taxon>Lactococcus</taxon>
    </lineage>
</organism>
<dbReference type="NCBIfam" id="TIGR01549">
    <property type="entry name" value="HAD-SF-IA-v1"/>
    <property type="match status" value="1"/>
</dbReference>
<dbReference type="SUPFAM" id="SSF56784">
    <property type="entry name" value="HAD-like"/>
    <property type="match status" value="1"/>
</dbReference>
<dbReference type="NCBIfam" id="TIGR01509">
    <property type="entry name" value="HAD-SF-IA-v3"/>
    <property type="match status" value="1"/>
</dbReference>
<dbReference type="EMBL" id="AMQS01000010">
    <property type="protein sequence ID" value="EKF51767.1"/>
    <property type="molecule type" value="Genomic_DNA"/>
</dbReference>
<dbReference type="PANTHER" id="PTHR43611">
    <property type="entry name" value="ALPHA-D-GLUCOSE 1-PHOSPHATE PHOSPHATASE"/>
    <property type="match status" value="1"/>
</dbReference>
<dbReference type="InterPro" id="IPR023214">
    <property type="entry name" value="HAD_sf"/>
</dbReference>
<dbReference type="AlphaFoldDB" id="K2QEC5"/>
<dbReference type="PATRIC" id="fig|1231377.3.peg.878"/>
<dbReference type="Pfam" id="PF00702">
    <property type="entry name" value="Hydrolase"/>
    <property type="match status" value="1"/>
</dbReference>
<protein>
    <submittedName>
        <fullName evidence="1">Uncharacterized protein</fullName>
    </submittedName>
</protein>